<evidence type="ECO:0000256" key="12">
    <source>
        <dbReference type="ARBA" id="ARBA00031671"/>
    </source>
</evidence>
<dbReference type="EC" id="4.1.99.3" evidence="4"/>
<dbReference type="Gene3D" id="3.40.50.620">
    <property type="entry name" value="HUPs"/>
    <property type="match status" value="1"/>
</dbReference>
<dbReference type="RefSeq" id="WP_146511772.1">
    <property type="nucleotide sequence ID" value="NZ_SIHI01000030.1"/>
</dbReference>
<evidence type="ECO:0000256" key="1">
    <source>
        <dbReference type="ARBA" id="ARBA00001932"/>
    </source>
</evidence>
<comment type="cofactor">
    <cofactor evidence="2">
        <name>FAD</name>
        <dbReference type="ChEBI" id="CHEBI:57692"/>
    </cofactor>
</comment>
<keyword evidence="9" id="KW-0238">DNA-binding</keyword>
<evidence type="ECO:0000256" key="3">
    <source>
        <dbReference type="ARBA" id="ARBA00006409"/>
    </source>
</evidence>
<reference evidence="15 16" key="1">
    <citation type="submission" date="2019-02" db="EMBL/GenBank/DDBJ databases">
        <title>Deep-cultivation of Planctomycetes and their phenomic and genomic characterization uncovers novel biology.</title>
        <authorList>
            <person name="Wiegand S."/>
            <person name="Jogler M."/>
            <person name="Boedeker C."/>
            <person name="Pinto D."/>
            <person name="Vollmers J."/>
            <person name="Rivas-Marin E."/>
            <person name="Kohn T."/>
            <person name="Peeters S.H."/>
            <person name="Heuer A."/>
            <person name="Rast P."/>
            <person name="Oberbeckmann S."/>
            <person name="Bunk B."/>
            <person name="Jeske O."/>
            <person name="Meyerdierks A."/>
            <person name="Storesund J.E."/>
            <person name="Kallscheuer N."/>
            <person name="Luecker S."/>
            <person name="Lage O.M."/>
            <person name="Pohl T."/>
            <person name="Merkel B.J."/>
            <person name="Hornburger P."/>
            <person name="Mueller R.-W."/>
            <person name="Bruemmer F."/>
            <person name="Labrenz M."/>
            <person name="Spormann A.M."/>
            <person name="Op Den Camp H."/>
            <person name="Overmann J."/>
            <person name="Amann R."/>
            <person name="Jetten M.S.M."/>
            <person name="Mascher T."/>
            <person name="Medema M.H."/>
            <person name="Devos D.P."/>
            <person name="Kaster A.-K."/>
            <person name="Ovreas L."/>
            <person name="Rohde M."/>
            <person name="Galperin M.Y."/>
            <person name="Jogler C."/>
        </authorList>
    </citation>
    <scope>NUCLEOTIDE SEQUENCE [LARGE SCALE GENOMIC DNA]</scope>
    <source>
        <strain evidence="15 16">KOR42</strain>
    </source>
</reference>
<evidence type="ECO:0000313" key="15">
    <source>
        <dbReference type="EMBL" id="TWT43595.1"/>
    </source>
</evidence>
<evidence type="ECO:0000256" key="4">
    <source>
        <dbReference type="ARBA" id="ARBA00013149"/>
    </source>
</evidence>
<dbReference type="SUPFAM" id="SSF48173">
    <property type="entry name" value="Cryptochrome/photolyase FAD-binding domain"/>
    <property type="match status" value="1"/>
</dbReference>
<evidence type="ECO:0000256" key="11">
    <source>
        <dbReference type="ARBA" id="ARBA00023239"/>
    </source>
</evidence>
<dbReference type="Gene3D" id="1.25.40.80">
    <property type="match status" value="1"/>
</dbReference>
<evidence type="ECO:0000256" key="5">
    <source>
        <dbReference type="ARBA" id="ARBA00014046"/>
    </source>
</evidence>
<dbReference type="PANTHER" id="PTHR10211:SF0">
    <property type="entry name" value="DEOXYRIBODIPYRIMIDINE PHOTO-LYASE"/>
    <property type="match status" value="1"/>
</dbReference>
<sequence length="488" mass="56667">MSDVPTSRIQSLNDEEVQENGDYVLYWMIANRRAKSNFSLQRAVEWANLLNKPLIVFEALRVNYRWASDRIHRFVLQGMADQKRDFADANVTYYPYVEPTPNHGRELLTTLADKAAVVVTDDFPSFFIPTMLRLISRKLHVKLEAVDSNGLFPMRSTEEVFKTAYSFRRFLQKSLPPHLEEFPDVDPIEANDLPNSIPVPKRILKKWPTASADLLKATSKALSELPIDHSVGPADFEGGRRAADDVLDRFIEDRLVRYGDGRNHPDEDASSGLSPYLHFGQISSHTVFQRIADHEGWSIDQLSDKTSGAREGWWGMSSSSESFLDELITWRELGYNMCAHRSDYDRYESLPDWAKKTLEEHAHDDRPHTYSLEEFERAETHDEIWNAAQRQLVRDGRLHNYLRMLWGKKIFQWSATPRDALKVMIELNNKYAVDGRNPNSYSGIFWVLGRYDRAWGPERPIFGKIRYMTSESTRKKLKMTEYLEKYSE</sequence>
<evidence type="ECO:0000256" key="6">
    <source>
        <dbReference type="ARBA" id="ARBA00022630"/>
    </source>
</evidence>
<evidence type="ECO:0000256" key="13">
    <source>
        <dbReference type="ARBA" id="ARBA00033999"/>
    </source>
</evidence>
<dbReference type="InterPro" id="IPR014729">
    <property type="entry name" value="Rossmann-like_a/b/a_fold"/>
</dbReference>
<dbReference type="PROSITE" id="PS51645">
    <property type="entry name" value="PHR_CRY_ALPHA_BETA"/>
    <property type="match status" value="1"/>
</dbReference>
<evidence type="ECO:0000256" key="8">
    <source>
        <dbReference type="ARBA" id="ARBA00022827"/>
    </source>
</evidence>
<dbReference type="InterPro" id="IPR036155">
    <property type="entry name" value="Crypto/Photolyase_N_sf"/>
</dbReference>
<dbReference type="InterPro" id="IPR006050">
    <property type="entry name" value="DNA_photolyase_N"/>
</dbReference>
<proteinExistence type="inferred from homology"/>
<comment type="catalytic activity">
    <reaction evidence="13">
        <text>cyclobutadipyrimidine (in DNA) = 2 pyrimidine residues (in DNA).</text>
        <dbReference type="EC" id="4.1.99.3"/>
    </reaction>
</comment>
<organism evidence="15 16">
    <name type="scientific">Thalassoglobus neptunius</name>
    <dbReference type="NCBI Taxonomy" id="1938619"/>
    <lineage>
        <taxon>Bacteria</taxon>
        <taxon>Pseudomonadati</taxon>
        <taxon>Planctomycetota</taxon>
        <taxon>Planctomycetia</taxon>
        <taxon>Planctomycetales</taxon>
        <taxon>Planctomycetaceae</taxon>
        <taxon>Thalassoglobus</taxon>
    </lineage>
</organism>
<feature type="domain" description="Photolyase/cryptochrome alpha/beta" evidence="14">
    <location>
        <begin position="22"/>
        <end position="154"/>
    </location>
</feature>
<evidence type="ECO:0000256" key="10">
    <source>
        <dbReference type="ARBA" id="ARBA00023204"/>
    </source>
</evidence>
<dbReference type="GO" id="GO:0003677">
    <property type="term" value="F:DNA binding"/>
    <property type="evidence" value="ECO:0007669"/>
    <property type="project" value="UniProtKB-KW"/>
</dbReference>
<keyword evidence="6" id="KW-0285">Flavoprotein</keyword>
<accession>A0A5C5W099</accession>
<dbReference type="AlphaFoldDB" id="A0A5C5W099"/>
<dbReference type="GO" id="GO:0000719">
    <property type="term" value="P:photoreactive repair"/>
    <property type="evidence" value="ECO:0007669"/>
    <property type="project" value="TreeGrafter"/>
</dbReference>
<comment type="caution">
    <text evidence="15">The sequence shown here is derived from an EMBL/GenBank/DDBJ whole genome shotgun (WGS) entry which is preliminary data.</text>
</comment>
<dbReference type="SUPFAM" id="SSF52425">
    <property type="entry name" value="Cryptochrome/photolyase, N-terminal domain"/>
    <property type="match status" value="1"/>
</dbReference>
<keyword evidence="8" id="KW-0274">FAD</keyword>
<dbReference type="Gene3D" id="1.10.579.10">
    <property type="entry name" value="DNA Cyclobutane Dipyrimidine Photolyase, subunit A, domain 3"/>
    <property type="match status" value="1"/>
</dbReference>
<dbReference type="FunFam" id="1.10.579.10:FF:000002">
    <property type="entry name" value="Deoxyribodipyrimidine photolyase"/>
    <property type="match status" value="1"/>
</dbReference>
<dbReference type="GO" id="GO:0003904">
    <property type="term" value="F:deoxyribodipyrimidine photo-lyase activity"/>
    <property type="evidence" value="ECO:0007669"/>
    <property type="project" value="UniProtKB-EC"/>
</dbReference>
<dbReference type="Proteomes" id="UP000317243">
    <property type="component" value="Unassembled WGS sequence"/>
</dbReference>
<protein>
    <recommendedName>
        <fullName evidence="5">Deoxyribodipyrimidine photo-lyase</fullName>
        <ecNumber evidence="4">4.1.99.3</ecNumber>
    </recommendedName>
    <alternativeName>
        <fullName evidence="12">DNA photolyase</fullName>
    </alternativeName>
</protein>
<evidence type="ECO:0000256" key="2">
    <source>
        <dbReference type="ARBA" id="ARBA00001974"/>
    </source>
</evidence>
<keyword evidence="10" id="KW-0234">DNA repair</keyword>
<comment type="cofactor">
    <cofactor evidence="1">
        <name>(6R)-5,10-methylene-5,6,7,8-tetrahydrofolate</name>
        <dbReference type="ChEBI" id="CHEBI:15636"/>
    </cofactor>
</comment>
<dbReference type="PANTHER" id="PTHR10211">
    <property type="entry name" value="DEOXYRIBODIPYRIMIDINE PHOTOLYASE"/>
    <property type="match status" value="1"/>
</dbReference>
<dbReference type="InterPro" id="IPR036134">
    <property type="entry name" value="Crypto/Photolyase_FAD-like_sf"/>
</dbReference>
<name>A0A5C5W099_9PLAN</name>
<evidence type="ECO:0000313" key="16">
    <source>
        <dbReference type="Proteomes" id="UP000317243"/>
    </source>
</evidence>
<dbReference type="OrthoDB" id="9772484at2"/>
<keyword evidence="7" id="KW-0227">DNA damage</keyword>
<evidence type="ECO:0000259" key="14">
    <source>
        <dbReference type="PROSITE" id="PS51645"/>
    </source>
</evidence>
<evidence type="ECO:0000256" key="7">
    <source>
        <dbReference type="ARBA" id="ARBA00022763"/>
    </source>
</evidence>
<dbReference type="EMBL" id="SIHI01000030">
    <property type="protein sequence ID" value="TWT43595.1"/>
    <property type="molecule type" value="Genomic_DNA"/>
</dbReference>
<keyword evidence="16" id="KW-1185">Reference proteome</keyword>
<gene>
    <name evidence="15" type="primary">phrA</name>
    <name evidence="15" type="ORF">KOR42_44130</name>
</gene>
<dbReference type="InterPro" id="IPR052219">
    <property type="entry name" value="Photolyase_Class-2"/>
</dbReference>
<keyword evidence="11 15" id="KW-0456">Lyase</keyword>
<evidence type="ECO:0000256" key="9">
    <source>
        <dbReference type="ARBA" id="ARBA00023125"/>
    </source>
</evidence>
<comment type="similarity">
    <text evidence="3">Belongs to the DNA photolyase class-2 family.</text>
</comment>